<evidence type="ECO:0000313" key="2">
    <source>
        <dbReference type="Proteomes" id="UP001228690"/>
    </source>
</evidence>
<organism evidence="1 2">
    <name type="scientific">Candidatus Haliotispira prima</name>
    <dbReference type="NCBI Taxonomy" id="3034016"/>
    <lineage>
        <taxon>Bacteria</taxon>
        <taxon>Pseudomonadati</taxon>
        <taxon>Spirochaetota</taxon>
        <taxon>Spirochaetia</taxon>
        <taxon>Spirochaetales</taxon>
        <taxon>Spirochaetaceae</taxon>
        <taxon>Candidatus Haliotispira</taxon>
    </lineage>
</organism>
<evidence type="ECO:0000313" key="1">
    <source>
        <dbReference type="EMBL" id="WGK69615.1"/>
    </source>
</evidence>
<keyword evidence="2" id="KW-1185">Reference proteome</keyword>
<dbReference type="Proteomes" id="UP001228690">
    <property type="component" value="Chromosome"/>
</dbReference>
<protein>
    <submittedName>
        <fullName evidence="1">Uncharacterized protein</fullName>
    </submittedName>
</protein>
<proteinExistence type="predicted"/>
<name>A0ABY8MJR7_9SPIO</name>
<dbReference type="EMBL" id="CP123443">
    <property type="protein sequence ID" value="WGK69615.1"/>
    <property type="molecule type" value="Genomic_DNA"/>
</dbReference>
<sequence length="43" mass="4767">MYLALATTVSNDKLVQKAGEAGIYLLEQRGQHVELLCGEVRTF</sequence>
<gene>
    <name evidence="1" type="ORF">P0082_01780</name>
</gene>
<dbReference type="RefSeq" id="WP_326927801.1">
    <property type="nucleotide sequence ID" value="NZ_CP123443.1"/>
</dbReference>
<accession>A0ABY8MJR7</accession>
<reference evidence="1 2" key="1">
    <citation type="submission" date="2023-04" db="EMBL/GenBank/DDBJ databases">
        <title>Spirochaete genome identified in red abalone sample constitutes a novel genus.</title>
        <authorList>
            <person name="Sharma S.P."/>
            <person name="Purcell C.M."/>
            <person name="Hyde J.R."/>
            <person name="Severin A.J."/>
        </authorList>
    </citation>
    <scope>NUCLEOTIDE SEQUENCE [LARGE SCALE GENOMIC DNA]</scope>
    <source>
        <strain evidence="1 2">SP-2023</strain>
    </source>
</reference>